<dbReference type="Proteomes" id="UP000799754">
    <property type="component" value="Unassembled WGS sequence"/>
</dbReference>
<gene>
    <name evidence="1" type="ORF">BU25DRAFT_358019</name>
</gene>
<evidence type="ECO:0000313" key="2">
    <source>
        <dbReference type="Proteomes" id="UP000799754"/>
    </source>
</evidence>
<dbReference type="EMBL" id="MU006702">
    <property type="protein sequence ID" value="KAF2633032.1"/>
    <property type="molecule type" value="Genomic_DNA"/>
</dbReference>
<organism evidence="1 2">
    <name type="scientific">Macroventuria anomochaeta</name>
    <dbReference type="NCBI Taxonomy" id="301207"/>
    <lineage>
        <taxon>Eukaryota</taxon>
        <taxon>Fungi</taxon>
        <taxon>Dikarya</taxon>
        <taxon>Ascomycota</taxon>
        <taxon>Pezizomycotina</taxon>
        <taxon>Dothideomycetes</taxon>
        <taxon>Pleosporomycetidae</taxon>
        <taxon>Pleosporales</taxon>
        <taxon>Pleosporineae</taxon>
        <taxon>Didymellaceae</taxon>
        <taxon>Macroventuria</taxon>
    </lineage>
</organism>
<protein>
    <submittedName>
        <fullName evidence="1">Uncharacterized protein</fullName>
    </submittedName>
</protein>
<keyword evidence="2" id="KW-1185">Reference proteome</keyword>
<name>A0ACB6SGE2_9PLEO</name>
<reference evidence="1" key="1">
    <citation type="journal article" date="2020" name="Stud. Mycol.">
        <title>101 Dothideomycetes genomes: a test case for predicting lifestyles and emergence of pathogens.</title>
        <authorList>
            <person name="Haridas S."/>
            <person name="Albert R."/>
            <person name="Binder M."/>
            <person name="Bloem J."/>
            <person name="Labutti K."/>
            <person name="Salamov A."/>
            <person name="Andreopoulos B."/>
            <person name="Baker S."/>
            <person name="Barry K."/>
            <person name="Bills G."/>
            <person name="Bluhm B."/>
            <person name="Cannon C."/>
            <person name="Castanera R."/>
            <person name="Culley D."/>
            <person name="Daum C."/>
            <person name="Ezra D."/>
            <person name="Gonzalez J."/>
            <person name="Henrissat B."/>
            <person name="Kuo A."/>
            <person name="Liang C."/>
            <person name="Lipzen A."/>
            <person name="Lutzoni F."/>
            <person name="Magnuson J."/>
            <person name="Mondo S."/>
            <person name="Nolan M."/>
            <person name="Ohm R."/>
            <person name="Pangilinan J."/>
            <person name="Park H.-J."/>
            <person name="Ramirez L."/>
            <person name="Alfaro M."/>
            <person name="Sun H."/>
            <person name="Tritt A."/>
            <person name="Yoshinaga Y."/>
            <person name="Zwiers L.-H."/>
            <person name="Turgeon B."/>
            <person name="Goodwin S."/>
            <person name="Spatafora J."/>
            <person name="Crous P."/>
            <person name="Grigoriev I."/>
        </authorList>
    </citation>
    <scope>NUCLEOTIDE SEQUENCE</scope>
    <source>
        <strain evidence="1">CBS 525.71</strain>
    </source>
</reference>
<accession>A0ACB6SGE2</accession>
<evidence type="ECO:0000313" key="1">
    <source>
        <dbReference type="EMBL" id="KAF2633032.1"/>
    </source>
</evidence>
<comment type="caution">
    <text evidence="1">The sequence shown here is derived from an EMBL/GenBank/DDBJ whole genome shotgun (WGS) entry which is preliminary data.</text>
</comment>
<sequence length="652" mass="73167">MPLLESDVLRPIDPSLSEDDWTEFVLSDASVVYKSNGKPANLLLAYADTPLKVLGRLEAPSREHSHHLLKKPYKPTDIVVRDVTRYSYAQMADGTYMIWALGEAGWFEIQPAANYQATFDDMLQAVQLLYFITDIYNEPRKRGGGPSASLIYQEYAEDERFPCSDVTEAERIFHKHREFLLMCFLKRTHGIGWSNTPLYQSFRRQFPKDFERCKARSEGRFADVKLERISRTSRTFSAPTVTVKPSSGKAQTSKGKTVVTKTVEPPKKDDNWWEAATLFEFMQKAVNQRVIRSGRNSITVGRVAQLIVKRYEIEDVETARNVVLVHAQNLCYMMDHPRRQNIRFFTAEPIYGELAAGHSLSATEQRKAEGVELRPRKDHGRLRGEDSESSDTSDEEDEDDDAITTPKRRLSGRSKKGTLSVLRPKSGKFSGEGKSVRRGGKGKTNPPVPVSDSESDSASDEEDAMAIDIPTHALSPGTSKRKLETSDETTEEGKRKRTHSSLIPPSSPPTSADETPEPGTADPPLPLRYRPGTNQTAAKSTQPVLLAIVSTPLPTYESNGPRDSWICSFDGCAQRIYGCSKEIGRQLITEHLEDHTKGREKVVGILWREQDKLHLPVNNLIKKIREMSEAKTPLFPAIPGTSVQPQPIQRTV</sequence>
<proteinExistence type="predicted"/>